<keyword evidence="4 6" id="KW-0186">Copper</keyword>
<dbReference type="AlphaFoldDB" id="J3MNV4"/>
<evidence type="ECO:0000313" key="9">
    <source>
        <dbReference type="EnsemblPlants" id="OB07G30860.1"/>
    </source>
</evidence>
<dbReference type="CDD" id="cd00305">
    <property type="entry name" value="Cu-Zn_Superoxide_Dismutase"/>
    <property type="match status" value="1"/>
</dbReference>
<dbReference type="SUPFAM" id="SSF49329">
    <property type="entry name" value="Cu,Zn superoxide dismutase-like"/>
    <property type="match status" value="1"/>
</dbReference>
<dbReference type="GO" id="GO:0004784">
    <property type="term" value="F:superoxide dismutase activity"/>
    <property type="evidence" value="ECO:0007669"/>
    <property type="project" value="UniProtKB-EC"/>
</dbReference>
<dbReference type="PRINTS" id="PR00068">
    <property type="entry name" value="CUZNDISMTASE"/>
</dbReference>
<keyword evidence="6" id="KW-0560">Oxidoreductase</keyword>
<evidence type="ECO:0000256" key="2">
    <source>
        <dbReference type="ARBA" id="ARBA00010457"/>
    </source>
</evidence>
<evidence type="ECO:0000313" key="10">
    <source>
        <dbReference type="Proteomes" id="UP000006038"/>
    </source>
</evidence>
<comment type="cofactor">
    <cofactor evidence="6">
        <name>Zn(2+)</name>
        <dbReference type="ChEBI" id="CHEBI:29105"/>
    </cofactor>
    <text evidence="6">Binds 1 zinc ion per subunit.</text>
</comment>
<dbReference type="InterPro" id="IPR018152">
    <property type="entry name" value="SOD_Cu/Zn_BS"/>
</dbReference>
<dbReference type="eggNOG" id="KOG0441">
    <property type="taxonomic scope" value="Eukaryota"/>
</dbReference>
<keyword evidence="7" id="KW-0732">Signal</keyword>
<dbReference type="Gene3D" id="2.60.40.200">
    <property type="entry name" value="Superoxide dismutase, copper/zinc binding domain"/>
    <property type="match status" value="2"/>
</dbReference>
<evidence type="ECO:0000256" key="7">
    <source>
        <dbReference type="SAM" id="SignalP"/>
    </source>
</evidence>
<reference evidence="9" key="2">
    <citation type="submission" date="2013-04" db="UniProtKB">
        <authorList>
            <consortium name="EnsemblPlants"/>
        </authorList>
    </citation>
    <scope>IDENTIFICATION</scope>
</reference>
<keyword evidence="6" id="KW-0479">Metal-binding</keyword>
<dbReference type="Gramene" id="OB07G30860.1">
    <property type="protein sequence ID" value="OB07G30860.1"/>
    <property type="gene ID" value="OB07G30860"/>
</dbReference>
<dbReference type="PROSITE" id="PS00332">
    <property type="entry name" value="SOD_CU_ZN_2"/>
    <property type="match status" value="1"/>
</dbReference>
<evidence type="ECO:0000259" key="8">
    <source>
        <dbReference type="Pfam" id="PF00080"/>
    </source>
</evidence>
<feature type="domain" description="Superoxide dismutase copper/zinc binding" evidence="8">
    <location>
        <begin position="71"/>
        <end position="118"/>
    </location>
</feature>
<dbReference type="EnsemblPlants" id="OB07G30860.1">
    <property type="protein sequence ID" value="OB07G30860.1"/>
    <property type="gene ID" value="OB07G30860"/>
</dbReference>
<dbReference type="PANTHER" id="PTHR10003">
    <property type="entry name" value="SUPEROXIDE DISMUTASE CU-ZN -RELATED"/>
    <property type="match status" value="1"/>
</dbReference>
<dbReference type="InterPro" id="IPR024134">
    <property type="entry name" value="SOD_Cu/Zn_/chaperone"/>
</dbReference>
<dbReference type="EC" id="1.15.1.1" evidence="6"/>
<evidence type="ECO:0000256" key="5">
    <source>
        <dbReference type="ARBA" id="ARBA00049204"/>
    </source>
</evidence>
<evidence type="ECO:0000256" key="1">
    <source>
        <dbReference type="ARBA" id="ARBA00003917"/>
    </source>
</evidence>
<dbReference type="Pfam" id="PF00080">
    <property type="entry name" value="Sod_Cu"/>
    <property type="match status" value="2"/>
</dbReference>
<dbReference type="OMA" id="VQVHGNV"/>
<dbReference type="InterPro" id="IPR001424">
    <property type="entry name" value="SOD_Cu_Zn_dom"/>
</dbReference>
<feature type="chain" id="PRO_5003774148" description="Superoxide dismutase [Cu-Zn]" evidence="7">
    <location>
        <begin position="18"/>
        <end position="205"/>
    </location>
</feature>
<dbReference type="InterPro" id="IPR036423">
    <property type="entry name" value="SOD-like_Cu/Zn_dom_sf"/>
</dbReference>
<dbReference type="PROSITE" id="PS00087">
    <property type="entry name" value="SOD_CU_ZN_1"/>
    <property type="match status" value="1"/>
</dbReference>
<evidence type="ECO:0000256" key="4">
    <source>
        <dbReference type="ARBA" id="ARBA00023008"/>
    </source>
</evidence>
<comment type="similarity">
    <text evidence="2 6">Belongs to the Cu-Zn superoxide dismutase family.</text>
</comment>
<proteinExistence type="inferred from homology"/>
<keyword evidence="3" id="KW-0049">Antioxidant</keyword>
<sequence>MLQSAHHLLLLLLSSKGSPEFRSTGCRALQDWRFWSSSVSNFQYELLASQVVTNTETMVKAVAVLASSEGVKGIIFFSQEGDGVTTVTGSVSGLRPGLHGFHVHALGDTTNGCMSTGEMDYGVLITGEIAICSYCRATLQSYWEGVANVNISDSQIPLTGPHSIIGRAVVVHADPDDLGKGGHELSKTTGNAGGRVACGIIGLQG</sequence>
<comment type="function">
    <text evidence="1 6">Destroys radicals which are normally produced within the cells and which are toxic to biological systems.</text>
</comment>
<protein>
    <recommendedName>
        <fullName evidence="6">Superoxide dismutase [Cu-Zn]</fullName>
        <ecNumber evidence="6">1.15.1.1</ecNumber>
    </recommendedName>
</protein>
<keyword evidence="6" id="KW-0862">Zinc</keyword>
<name>J3MNV4_ORYBR</name>
<dbReference type="STRING" id="4533.J3MNV4"/>
<dbReference type="GO" id="GO:0005507">
    <property type="term" value="F:copper ion binding"/>
    <property type="evidence" value="ECO:0007669"/>
    <property type="project" value="InterPro"/>
</dbReference>
<comment type="cofactor">
    <cofactor evidence="6">
        <name>Cu cation</name>
        <dbReference type="ChEBI" id="CHEBI:23378"/>
    </cofactor>
    <text evidence="6">Binds 1 copper ion per subunit.</text>
</comment>
<feature type="signal peptide" evidence="7">
    <location>
        <begin position="1"/>
        <end position="17"/>
    </location>
</feature>
<accession>J3MNV4</accession>
<keyword evidence="10" id="KW-1185">Reference proteome</keyword>
<reference evidence="9" key="1">
    <citation type="journal article" date="2013" name="Nat. Commun.">
        <title>Whole-genome sequencing of Oryza brachyantha reveals mechanisms underlying Oryza genome evolution.</title>
        <authorList>
            <person name="Chen J."/>
            <person name="Huang Q."/>
            <person name="Gao D."/>
            <person name="Wang J."/>
            <person name="Lang Y."/>
            <person name="Liu T."/>
            <person name="Li B."/>
            <person name="Bai Z."/>
            <person name="Luis Goicoechea J."/>
            <person name="Liang C."/>
            <person name="Chen C."/>
            <person name="Zhang W."/>
            <person name="Sun S."/>
            <person name="Liao Y."/>
            <person name="Zhang X."/>
            <person name="Yang L."/>
            <person name="Song C."/>
            <person name="Wang M."/>
            <person name="Shi J."/>
            <person name="Liu G."/>
            <person name="Liu J."/>
            <person name="Zhou H."/>
            <person name="Zhou W."/>
            <person name="Yu Q."/>
            <person name="An N."/>
            <person name="Chen Y."/>
            <person name="Cai Q."/>
            <person name="Wang B."/>
            <person name="Liu B."/>
            <person name="Min J."/>
            <person name="Huang Y."/>
            <person name="Wu H."/>
            <person name="Li Z."/>
            <person name="Zhang Y."/>
            <person name="Yin Y."/>
            <person name="Song W."/>
            <person name="Jiang J."/>
            <person name="Jackson S.A."/>
            <person name="Wing R.A."/>
            <person name="Wang J."/>
            <person name="Chen M."/>
        </authorList>
    </citation>
    <scope>NUCLEOTIDE SEQUENCE [LARGE SCALE GENOMIC DNA]</scope>
    <source>
        <strain evidence="9">cv. IRGC 101232</strain>
    </source>
</reference>
<evidence type="ECO:0000256" key="3">
    <source>
        <dbReference type="ARBA" id="ARBA00022862"/>
    </source>
</evidence>
<evidence type="ECO:0000256" key="6">
    <source>
        <dbReference type="RuleBase" id="RU000393"/>
    </source>
</evidence>
<dbReference type="Proteomes" id="UP000006038">
    <property type="component" value="Chromosome 7"/>
</dbReference>
<feature type="domain" description="Superoxide dismutase copper/zinc binding" evidence="8">
    <location>
        <begin position="144"/>
        <end position="201"/>
    </location>
</feature>
<dbReference type="HOGENOM" id="CLU_056632_1_0_1"/>
<comment type="catalytic activity">
    <reaction evidence="5 6">
        <text>2 superoxide + 2 H(+) = H2O2 + O2</text>
        <dbReference type="Rhea" id="RHEA:20696"/>
        <dbReference type="ChEBI" id="CHEBI:15378"/>
        <dbReference type="ChEBI" id="CHEBI:15379"/>
        <dbReference type="ChEBI" id="CHEBI:16240"/>
        <dbReference type="ChEBI" id="CHEBI:18421"/>
        <dbReference type="EC" id="1.15.1.1"/>
    </reaction>
</comment>
<organism evidence="9">
    <name type="scientific">Oryza brachyantha</name>
    <name type="common">malo sina</name>
    <dbReference type="NCBI Taxonomy" id="4533"/>
    <lineage>
        <taxon>Eukaryota</taxon>
        <taxon>Viridiplantae</taxon>
        <taxon>Streptophyta</taxon>
        <taxon>Embryophyta</taxon>
        <taxon>Tracheophyta</taxon>
        <taxon>Spermatophyta</taxon>
        <taxon>Magnoliopsida</taxon>
        <taxon>Liliopsida</taxon>
        <taxon>Poales</taxon>
        <taxon>Poaceae</taxon>
        <taxon>BOP clade</taxon>
        <taxon>Oryzoideae</taxon>
        <taxon>Oryzeae</taxon>
        <taxon>Oryzinae</taxon>
        <taxon>Oryza</taxon>
    </lineage>
</organism>